<keyword evidence="2" id="KW-1185">Reference proteome</keyword>
<dbReference type="AlphaFoldDB" id="A0AAP0HPG4"/>
<accession>A0AAP0HPG4</accession>
<protein>
    <submittedName>
        <fullName evidence="1">Uncharacterized protein</fullName>
    </submittedName>
</protein>
<organism evidence="1 2">
    <name type="scientific">Stephania cephalantha</name>
    <dbReference type="NCBI Taxonomy" id="152367"/>
    <lineage>
        <taxon>Eukaryota</taxon>
        <taxon>Viridiplantae</taxon>
        <taxon>Streptophyta</taxon>
        <taxon>Embryophyta</taxon>
        <taxon>Tracheophyta</taxon>
        <taxon>Spermatophyta</taxon>
        <taxon>Magnoliopsida</taxon>
        <taxon>Ranunculales</taxon>
        <taxon>Menispermaceae</taxon>
        <taxon>Menispermoideae</taxon>
        <taxon>Cissampelideae</taxon>
        <taxon>Stephania</taxon>
    </lineage>
</organism>
<dbReference type="EMBL" id="JBBNAG010000011">
    <property type="protein sequence ID" value="KAK9094079.1"/>
    <property type="molecule type" value="Genomic_DNA"/>
</dbReference>
<reference evidence="1 2" key="1">
    <citation type="submission" date="2024-01" db="EMBL/GenBank/DDBJ databases">
        <title>Genome assemblies of Stephania.</title>
        <authorList>
            <person name="Yang L."/>
        </authorList>
    </citation>
    <scope>NUCLEOTIDE SEQUENCE [LARGE SCALE GENOMIC DNA]</scope>
    <source>
        <strain evidence="1">JXDWG</strain>
        <tissue evidence="1">Leaf</tissue>
    </source>
</reference>
<proteinExistence type="predicted"/>
<evidence type="ECO:0000313" key="2">
    <source>
        <dbReference type="Proteomes" id="UP001419268"/>
    </source>
</evidence>
<gene>
    <name evidence="1" type="ORF">Scep_025548</name>
</gene>
<comment type="caution">
    <text evidence="1">The sequence shown here is derived from an EMBL/GenBank/DDBJ whole genome shotgun (WGS) entry which is preliminary data.</text>
</comment>
<evidence type="ECO:0000313" key="1">
    <source>
        <dbReference type="EMBL" id="KAK9094079.1"/>
    </source>
</evidence>
<dbReference type="Proteomes" id="UP001419268">
    <property type="component" value="Unassembled WGS sequence"/>
</dbReference>
<name>A0AAP0HPG4_9MAGN</name>
<sequence>MWRPENDYRVVDMQNNFRAAKGTPPFHEGTQLICKNSNKNGKDHFAHVYIMIQTPQTILTKKKGTPPPSLNHKATLRLASVDRFLRIDIIRQRGFDNFFKSELVSTI</sequence>